<keyword evidence="3" id="KW-1185">Reference proteome</keyword>
<reference evidence="2 3" key="1">
    <citation type="submission" date="2016-03" db="EMBL/GenBank/DDBJ databases">
        <title>Niastella vici sp. nov., isolated from farmland soil.</title>
        <authorList>
            <person name="Chen L."/>
            <person name="Wang D."/>
            <person name="Yang S."/>
            <person name="Wang G."/>
        </authorList>
    </citation>
    <scope>NUCLEOTIDE SEQUENCE [LARGE SCALE GENOMIC DNA]</scope>
    <source>
        <strain evidence="2 3">DJ57</strain>
    </source>
</reference>
<comment type="caution">
    <text evidence="2">The sequence shown here is derived from an EMBL/GenBank/DDBJ whole genome shotgun (WGS) entry which is preliminary data.</text>
</comment>
<evidence type="ECO:0000256" key="1">
    <source>
        <dbReference type="SAM" id="Phobius"/>
    </source>
</evidence>
<keyword evidence="1" id="KW-0812">Transmembrane</keyword>
<evidence type="ECO:0000313" key="2">
    <source>
        <dbReference type="EMBL" id="OQP61963.1"/>
    </source>
</evidence>
<keyword evidence="1" id="KW-1133">Transmembrane helix</keyword>
<name>A0A1V9FUD3_9BACT</name>
<dbReference type="EMBL" id="LVYD01000054">
    <property type="protein sequence ID" value="OQP61963.1"/>
    <property type="molecule type" value="Genomic_DNA"/>
</dbReference>
<sequence>MTIRKVLVYSLIIPSVLSLLFNIPSIVKKDLGPLWLIPGILVAWTIGVFIGVIICAVVQEKRAEPWFYIGGQVITYGAVAAFILYQFYLTEKHELRFGNIEHNHSMVGLDRDSIYDSFDVSYIKTAFLKLESKFKDPNSFHLTSFFTIRRDTVSSNYNETVYTVYFAYTTTPEKKQLFSKISVLENQPTIDIFNGDALHHGEYKYLKAKEKQHQIEQMNEIKEALKDLPDTIKQQMRESLEEK</sequence>
<accession>A0A1V9FUD3</accession>
<dbReference type="RefSeq" id="WP_081150063.1">
    <property type="nucleotide sequence ID" value="NZ_LVYD01000054.1"/>
</dbReference>
<dbReference type="STRING" id="1703345.A3860_30185"/>
<keyword evidence="1" id="KW-0472">Membrane</keyword>
<feature type="transmembrane region" description="Helical" evidence="1">
    <location>
        <begin position="6"/>
        <end position="23"/>
    </location>
</feature>
<protein>
    <submittedName>
        <fullName evidence="2">Uncharacterized protein</fullName>
    </submittedName>
</protein>
<gene>
    <name evidence="2" type="ORF">A3860_30185</name>
</gene>
<dbReference type="OrthoDB" id="9964765at2"/>
<dbReference type="Proteomes" id="UP000192796">
    <property type="component" value="Unassembled WGS sequence"/>
</dbReference>
<proteinExistence type="predicted"/>
<feature type="transmembrane region" description="Helical" evidence="1">
    <location>
        <begin position="65"/>
        <end position="88"/>
    </location>
</feature>
<evidence type="ECO:0000313" key="3">
    <source>
        <dbReference type="Proteomes" id="UP000192796"/>
    </source>
</evidence>
<feature type="transmembrane region" description="Helical" evidence="1">
    <location>
        <begin position="35"/>
        <end position="59"/>
    </location>
</feature>
<organism evidence="2 3">
    <name type="scientific">Niastella vici</name>
    <dbReference type="NCBI Taxonomy" id="1703345"/>
    <lineage>
        <taxon>Bacteria</taxon>
        <taxon>Pseudomonadati</taxon>
        <taxon>Bacteroidota</taxon>
        <taxon>Chitinophagia</taxon>
        <taxon>Chitinophagales</taxon>
        <taxon>Chitinophagaceae</taxon>
        <taxon>Niastella</taxon>
    </lineage>
</organism>
<dbReference type="AlphaFoldDB" id="A0A1V9FUD3"/>